<dbReference type="Gene3D" id="1.25.40.90">
    <property type="match status" value="1"/>
</dbReference>
<reference evidence="28" key="1">
    <citation type="submission" date="2021-02" db="EMBL/GenBank/DDBJ databases">
        <title>Comparative genomics reveals that relaxation of natural selection precedes convergent phenotypic evolution of cavefish.</title>
        <authorList>
            <person name="Peng Z."/>
        </authorList>
    </citation>
    <scope>NUCLEOTIDE SEQUENCE</scope>
    <source>
        <tissue evidence="28">Muscle</tissue>
    </source>
</reference>
<keyword evidence="13 26" id="KW-1133">Transmembrane helix</keyword>
<evidence type="ECO:0000256" key="5">
    <source>
        <dbReference type="ARBA" id="ARBA00011738"/>
    </source>
</evidence>
<evidence type="ECO:0000256" key="7">
    <source>
        <dbReference type="ARBA" id="ARBA00022449"/>
    </source>
</evidence>
<dbReference type="InterPro" id="IPR027470">
    <property type="entry name" value="Cation_efflux_CTD"/>
</dbReference>
<dbReference type="GO" id="GO:0005654">
    <property type="term" value="C:nucleoplasm"/>
    <property type="evidence" value="ECO:0007669"/>
    <property type="project" value="UniProtKB-ARBA"/>
</dbReference>
<dbReference type="SUPFAM" id="SSF48464">
    <property type="entry name" value="ENTH/VHS domain"/>
    <property type="match status" value="1"/>
</dbReference>
<dbReference type="GO" id="GO:0005385">
    <property type="term" value="F:zinc ion transmembrane transporter activity"/>
    <property type="evidence" value="ECO:0007669"/>
    <property type="project" value="UniProtKB-ARBA"/>
</dbReference>
<dbReference type="GO" id="GO:0042802">
    <property type="term" value="F:identical protein binding"/>
    <property type="evidence" value="ECO:0007669"/>
    <property type="project" value="UniProtKB-ARBA"/>
</dbReference>
<feature type="region of interest" description="Disordered" evidence="25">
    <location>
        <begin position="528"/>
        <end position="563"/>
    </location>
</feature>
<dbReference type="InterPro" id="IPR006569">
    <property type="entry name" value="CID_dom"/>
</dbReference>
<evidence type="ECO:0000259" key="27">
    <source>
        <dbReference type="PROSITE" id="PS51391"/>
    </source>
</evidence>
<comment type="similarity">
    <text evidence="4">Belongs to the cation diffusion facilitator (CDF) transporter (TC 2.A.4) family. SLC30A subfamily.</text>
</comment>
<dbReference type="NCBIfam" id="TIGR01297">
    <property type="entry name" value="CDF"/>
    <property type="match status" value="1"/>
</dbReference>
<dbReference type="EMBL" id="JAFHDT010000016">
    <property type="protein sequence ID" value="KAI7798850.1"/>
    <property type="molecule type" value="Genomic_DNA"/>
</dbReference>
<evidence type="ECO:0000256" key="2">
    <source>
        <dbReference type="ARBA" id="ARBA00004638"/>
    </source>
</evidence>
<keyword evidence="16" id="KW-0539">Nucleus</keyword>
<keyword evidence="11" id="KW-0862">Zinc</keyword>
<protein>
    <recommendedName>
        <fullName evidence="21">Proton-coupled zinc antiporter SLC30A8</fullName>
    </recommendedName>
    <alternativeName>
        <fullName evidence="18">Solute carrier family 30 member 8</fullName>
    </alternativeName>
    <alternativeName>
        <fullName evidence="22">Zinc transporter 8</fullName>
    </alternativeName>
</protein>
<comment type="caution">
    <text evidence="28">The sequence shown here is derived from an EMBL/GenBank/DDBJ whole genome shotgun (WGS) entry which is preliminary data.</text>
</comment>
<keyword evidence="9 26" id="KW-0812">Transmembrane</keyword>
<gene>
    <name evidence="28" type="ORF">IRJ41_015899</name>
</gene>
<evidence type="ECO:0000256" key="20">
    <source>
        <dbReference type="ARBA" id="ARBA00037214"/>
    </source>
</evidence>
<dbReference type="PANTHER" id="PTHR11562">
    <property type="entry name" value="CATION EFFLUX PROTEIN/ ZINC TRANSPORTER"/>
    <property type="match status" value="1"/>
</dbReference>
<dbReference type="Proteomes" id="UP001059041">
    <property type="component" value="Linkage Group LG16"/>
</dbReference>
<dbReference type="GO" id="GO:0005886">
    <property type="term" value="C:plasma membrane"/>
    <property type="evidence" value="ECO:0007669"/>
    <property type="project" value="UniProtKB-SubCell"/>
</dbReference>
<sequence length="725" mass="81286">SVFSESALEKKLSELSNSQQSVQTLSLWLIHHRKHSKTIVRVWYNELKKAQVPRKLTLLYLANDVIQNSKRKGPEFTQDFAPVIVDAFKHVSSQGDEGCKKQLGRVLSIWQERAVYENEVLGKLSEVLLVEKKAKKRPYEEIKVNDEGFASRSSPGEPPQTADLIRALQELENAASSDATLRQRISALPPEVQDTSLLHKVTDKESGERLSRLVEEACMLLADYSGRLAAEIDDRRQLTRTLAVFLQSQKDGLAQNEQKLEEYKRKLARVSQVRKELRSRLNSLPDLSRLPSVTSSHHCDGSKFNAYLFLYTYFCRYILVVFIALTKRFEETYKLTVLMLKMFKKDPEKKLLVTDKGARMYTIISESMSSGEKGGKHCHDNSRALEDREREKKLAKKRLYIVSAVCLVFMVGEILGGYFAGSLAVMTDAAHLLVDLTSFLISLCSLWLSSRPATRTLSYGWHRAEILGALLSVFTIWLVTGVLVYVAVERIIDDDFTIEGTVMLITAGCAVLANIIMALTLHQSGHGHSHGGLSSHSHDHGKEKGHGHANGNHCDVEGQDGKKPQANASVRAAFVHVIGDLLQSISVLVSALIIFFKPEYKIADPICTFLFSLFVLGTTFTIMRDILIVLMEGTPAAVKYNEVRERLLKVKGVKAIHNLHIWALTMNQAVLSAHVAIDDTVEPQVVLREITQTSFDTYSFHSITIQLEQEADQRPDCSLCQGPKK</sequence>
<keyword evidence="15 26" id="KW-0472">Membrane</keyword>
<dbReference type="InterPro" id="IPR027469">
    <property type="entry name" value="Cation_efflux_TMD_sf"/>
</dbReference>
<feature type="transmembrane region" description="Helical" evidence="26">
    <location>
        <begin position="399"/>
        <end position="423"/>
    </location>
</feature>
<evidence type="ECO:0000256" key="9">
    <source>
        <dbReference type="ARBA" id="ARBA00022692"/>
    </source>
</evidence>
<dbReference type="Gene3D" id="1.20.1510.10">
    <property type="entry name" value="Cation efflux protein transmembrane domain"/>
    <property type="match status" value="1"/>
</dbReference>
<feature type="compositionally biased region" description="Basic and acidic residues" evidence="25">
    <location>
        <begin position="554"/>
        <end position="563"/>
    </location>
</feature>
<feature type="transmembrane region" description="Helical" evidence="26">
    <location>
        <begin position="469"/>
        <end position="488"/>
    </location>
</feature>
<comment type="catalytic activity">
    <reaction evidence="23">
        <text>Zn(2+)(in) + 2 H(+)(out) = Zn(2+)(out) + 2 H(+)(in)</text>
        <dbReference type="Rhea" id="RHEA:72627"/>
        <dbReference type="ChEBI" id="CHEBI:15378"/>
        <dbReference type="ChEBI" id="CHEBI:29105"/>
    </reaction>
</comment>
<keyword evidence="6" id="KW-0813">Transport</keyword>
<evidence type="ECO:0000256" key="15">
    <source>
        <dbReference type="ARBA" id="ARBA00023136"/>
    </source>
</evidence>
<evidence type="ECO:0000256" key="11">
    <source>
        <dbReference type="ARBA" id="ARBA00022833"/>
    </source>
</evidence>
<feature type="non-terminal residue" evidence="28">
    <location>
        <position position="725"/>
    </location>
</feature>
<keyword evidence="7" id="KW-0050">Antiport</keyword>
<evidence type="ECO:0000256" key="12">
    <source>
        <dbReference type="ARBA" id="ARBA00022906"/>
    </source>
</evidence>
<dbReference type="InterPro" id="IPR032337">
    <property type="entry name" value="RPRD1A/B_C"/>
</dbReference>
<keyword evidence="17" id="KW-0968">Cytoplasmic vesicle</keyword>
<feature type="transmembrane region" description="Helical" evidence="26">
    <location>
        <begin position="500"/>
        <end position="521"/>
    </location>
</feature>
<evidence type="ECO:0000256" key="3">
    <source>
        <dbReference type="ARBA" id="ARBA00004651"/>
    </source>
</evidence>
<keyword evidence="8" id="KW-1003">Cell membrane</keyword>
<evidence type="ECO:0000256" key="6">
    <source>
        <dbReference type="ARBA" id="ARBA00022448"/>
    </source>
</evidence>
<evidence type="ECO:0000256" key="18">
    <source>
        <dbReference type="ARBA" id="ARBA00033403"/>
    </source>
</evidence>
<feature type="compositionally biased region" description="Basic and acidic residues" evidence="25">
    <location>
        <begin position="536"/>
        <end position="546"/>
    </location>
</feature>
<comment type="subcellular location">
    <subcellularLocation>
        <location evidence="3">Cell membrane</location>
        <topology evidence="3">Multi-pass membrane protein</topology>
    </subcellularLocation>
    <subcellularLocation>
        <location evidence="2">Cytoplasmic vesicle</location>
        <location evidence="2">Secretory vesicle membrane</location>
        <topology evidence="2">Multi-pass membrane protein</topology>
    </subcellularLocation>
    <subcellularLocation>
        <location evidence="1">Nucleus</location>
    </subcellularLocation>
</comment>
<evidence type="ECO:0000256" key="1">
    <source>
        <dbReference type="ARBA" id="ARBA00004123"/>
    </source>
</evidence>
<evidence type="ECO:0000256" key="25">
    <source>
        <dbReference type="SAM" id="MobiDB-lite"/>
    </source>
</evidence>
<dbReference type="GO" id="GO:0010043">
    <property type="term" value="P:response to zinc ion"/>
    <property type="evidence" value="ECO:0007669"/>
    <property type="project" value="TreeGrafter"/>
</dbReference>
<feature type="transmembrane region" description="Helical" evidence="26">
    <location>
        <begin position="304"/>
        <end position="325"/>
    </location>
</feature>
<comment type="similarity">
    <text evidence="19">Belongs to the UPF0400 (RTT103) family.</text>
</comment>
<evidence type="ECO:0000256" key="4">
    <source>
        <dbReference type="ARBA" id="ARBA00008873"/>
    </source>
</evidence>
<dbReference type="GO" id="GO:0046872">
    <property type="term" value="F:metal ion binding"/>
    <property type="evidence" value="ECO:0007669"/>
    <property type="project" value="UniProtKB-KW"/>
</dbReference>
<evidence type="ECO:0000256" key="26">
    <source>
        <dbReference type="SAM" id="Phobius"/>
    </source>
</evidence>
<dbReference type="FunFam" id="1.20.1510.10:FF:000002">
    <property type="entry name" value="zinc transporter 3 isoform X1"/>
    <property type="match status" value="1"/>
</dbReference>
<evidence type="ECO:0000256" key="22">
    <source>
        <dbReference type="ARBA" id="ARBA00042037"/>
    </source>
</evidence>
<dbReference type="InterPro" id="IPR058533">
    <property type="entry name" value="Cation_efflux_TM"/>
</dbReference>
<dbReference type="Pfam" id="PF16916">
    <property type="entry name" value="ZT_dimer"/>
    <property type="match status" value="1"/>
</dbReference>
<organism evidence="28 29">
    <name type="scientific">Triplophysa rosa</name>
    <name type="common">Cave loach</name>
    <dbReference type="NCBI Taxonomy" id="992332"/>
    <lineage>
        <taxon>Eukaryota</taxon>
        <taxon>Metazoa</taxon>
        <taxon>Chordata</taxon>
        <taxon>Craniata</taxon>
        <taxon>Vertebrata</taxon>
        <taxon>Euteleostomi</taxon>
        <taxon>Actinopterygii</taxon>
        <taxon>Neopterygii</taxon>
        <taxon>Teleostei</taxon>
        <taxon>Ostariophysi</taxon>
        <taxon>Cypriniformes</taxon>
        <taxon>Nemacheilidae</taxon>
        <taxon>Triplophysa</taxon>
    </lineage>
</organism>
<evidence type="ECO:0000256" key="8">
    <source>
        <dbReference type="ARBA" id="ARBA00022475"/>
    </source>
</evidence>
<comment type="subunit">
    <text evidence="5">Homodimer.</text>
</comment>
<evidence type="ECO:0000256" key="14">
    <source>
        <dbReference type="ARBA" id="ARBA00023065"/>
    </source>
</evidence>
<evidence type="ECO:0000256" key="16">
    <source>
        <dbReference type="ARBA" id="ARBA00023242"/>
    </source>
</evidence>
<dbReference type="SUPFAM" id="SSF161111">
    <property type="entry name" value="Cation efflux protein transmembrane domain-like"/>
    <property type="match status" value="1"/>
</dbReference>
<dbReference type="InterPro" id="IPR050681">
    <property type="entry name" value="CDF/SLC30A"/>
</dbReference>
<dbReference type="Pfam" id="PF01545">
    <property type="entry name" value="Cation_efflux"/>
    <property type="match status" value="1"/>
</dbReference>
<evidence type="ECO:0000256" key="10">
    <source>
        <dbReference type="ARBA" id="ARBA00022723"/>
    </source>
</evidence>
<feature type="transmembrane region" description="Helical" evidence="26">
    <location>
        <begin position="572"/>
        <end position="596"/>
    </location>
</feature>
<dbReference type="GO" id="GO:0097550">
    <property type="term" value="C:transcription preinitiation complex"/>
    <property type="evidence" value="ECO:0007669"/>
    <property type="project" value="UniProtKB-ARBA"/>
</dbReference>
<proteinExistence type="inferred from homology"/>
<evidence type="ECO:0000313" key="28">
    <source>
        <dbReference type="EMBL" id="KAI7798850.1"/>
    </source>
</evidence>
<evidence type="ECO:0000313" key="29">
    <source>
        <dbReference type="Proteomes" id="UP001059041"/>
    </source>
</evidence>
<accession>A0A9W7THG9</accession>
<dbReference type="PANTHER" id="PTHR11562:SF37">
    <property type="entry name" value="PROTON-COUPLED ZINC ANTIPORTER SLC30A8"/>
    <property type="match status" value="1"/>
</dbReference>
<dbReference type="Pfam" id="PF04818">
    <property type="entry name" value="CID"/>
    <property type="match status" value="1"/>
</dbReference>
<dbReference type="GO" id="GO:0009749">
    <property type="term" value="P:response to glucose"/>
    <property type="evidence" value="ECO:0007669"/>
    <property type="project" value="TreeGrafter"/>
</dbReference>
<feature type="transmembrane region" description="Helical" evidence="26">
    <location>
        <begin position="602"/>
        <end position="623"/>
    </location>
</feature>
<dbReference type="PROSITE" id="PS51391">
    <property type="entry name" value="CID"/>
    <property type="match status" value="1"/>
</dbReference>
<keyword evidence="14" id="KW-0406">Ion transport</keyword>
<keyword evidence="12" id="KW-0864">Zinc transport</keyword>
<dbReference type="Gene3D" id="6.10.250.2560">
    <property type="match status" value="1"/>
</dbReference>
<evidence type="ECO:0000256" key="19">
    <source>
        <dbReference type="ARBA" id="ARBA00034310"/>
    </source>
</evidence>
<dbReference type="FunFam" id="1.25.40.90:FF:000007">
    <property type="entry name" value="Regulation of nuclear pre-mRNA domain-containing protein 1B"/>
    <property type="match status" value="1"/>
</dbReference>
<dbReference type="SMART" id="SM00582">
    <property type="entry name" value="RPR"/>
    <property type="match status" value="1"/>
</dbReference>
<dbReference type="AlphaFoldDB" id="A0A9W7THG9"/>
<dbReference type="InterPro" id="IPR008942">
    <property type="entry name" value="ENTH_VHS"/>
</dbReference>
<evidence type="ECO:0000256" key="21">
    <source>
        <dbReference type="ARBA" id="ARBA00040844"/>
    </source>
</evidence>
<feature type="coiled-coil region" evidence="24">
    <location>
        <begin position="246"/>
        <end position="280"/>
    </location>
</feature>
<dbReference type="Pfam" id="PF16566">
    <property type="entry name" value="CREPT"/>
    <property type="match status" value="1"/>
</dbReference>
<comment type="function">
    <text evidence="20">Proton-coupled zinc ion antiporter mediating the entry of zinc into the lumen of pancreatic beta cell secretory granules, thereby regulating insulin secretion.</text>
</comment>
<feature type="domain" description="CID" evidence="27">
    <location>
        <begin position="1"/>
        <end position="132"/>
    </location>
</feature>
<keyword evidence="10" id="KW-0479">Metal-binding</keyword>
<keyword evidence="29" id="KW-1185">Reference proteome</keyword>
<dbReference type="InterPro" id="IPR002524">
    <property type="entry name" value="Cation_efflux"/>
</dbReference>
<name>A0A9W7THG9_TRIRA</name>
<evidence type="ECO:0000256" key="17">
    <source>
        <dbReference type="ARBA" id="ARBA00023329"/>
    </source>
</evidence>
<evidence type="ECO:0000256" key="13">
    <source>
        <dbReference type="ARBA" id="ARBA00022989"/>
    </source>
</evidence>
<dbReference type="GO" id="GO:0001111">
    <property type="term" value="P:RNA polymerase II promoter clearance"/>
    <property type="evidence" value="ECO:0007669"/>
    <property type="project" value="UniProtKB-ARBA"/>
</dbReference>
<dbReference type="GO" id="GO:0015297">
    <property type="term" value="F:antiporter activity"/>
    <property type="evidence" value="ECO:0007669"/>
    <property type="project" value="UniProtKB-KW"/>
</dbReference>
<evidence type="ECO:0000256" key="23">
    <source>
        <dbReference type="ARBA" id="ARBA00048349"/>
    </source>
</evidence>
<dbReference type="GO" id="GO:0030073">
    <property type="term" value="P:insulin secretion"/>
    <property type="evidence" value="ECO:0007669"/>
    <property type="project" value="TreeGrafter"/>
</dbReference>
<evidence type="ECO:0000256" key="24">
    <source>
        <dbReference type="SAM" id="Coils"/>
    </source>
</evidence>
<keyword evidence="24" id="KW-0175">Coiled coil</keyword>
<dbReference type="GO" id="GO:0030658">
    <property type="term" value="C:transport vesicle membrane"/>
    <property type="evidence" value="ECO:0007669"/>
    <property type="project" value="UniProtKB-SubCell"/>
</dbReference>